<keyword evidence="2" id="KW-0436">Ligase</keyword>
<evidence type="ECO:0000256" key="6">
    <source>
        <dbReference type="RuleBase" id="RU000384"/>
    </source>
</evidence>
<dbReference type="PROSITE" id="PS51986">
    <property type="entry name" value="GS_BETA_GRASP"/>
    <property type="match status" value="1"/>
</dbReference>
<comment type="similarity">
    <text evidence="1 5 6">Belongs to the glutamine synthetase family.</text>
</comment>
<accession>A0A1S1Q2S7</accession>
<dbReference type="SUPFAM" id="SSF55931">
    <property type="entry name" value="Glutamine synthetase/guanido kinase"/>
    <property type="match status" value="1"/>
</dbReference>
<gene>
    <name evidence="10" type="ORF">BBK14_20680</name>
</gene>
<dbReference type="PANTHER" id="PTHR43785">
    <property type="entry name" value="GAMMA-GLUTAMYLPUTRESCINE SYNTHETASE"/>
    <property type="match status" value="1"/>
</dbReference>
<evidence type="ECO:0000256" key="4">
    <source>
        <dbReference type="ARBA" id="ARBA00022840"/>
    </source>
</evidence>
<sequence length="483" mass="50738">MNHHAAESVAAELTSRDVVAVALTWVDNAGIARMKGVPVSRLAHAVTHGVGASPTFDAFLVDDSTLVTRYAGGPVGDLRLRPDLGRLTRLHAQPGWAWAPADRFDLAGRPHAQDCRAFVRAQTARLARRGLRCRAGFEIEWTVSPAGRDDFAPACSGPGYGMTRVVELSDYLRDLVVALTSQEIAVLQIHPEYAAGQFEVSVAAEDPLGAADTAVLTRETVRAVSLRHGLRVSFSPKVLAGSVGNGGHLHLSLHRDRDSDRDSDSDGDGGRAGEVRRSGTGGTSLMSGGTGPYGLTAPGEAFIAGILGRLPALMALGAPSVASYLRLVPSHWAGAFACWGLENREAAIRLIVGAEGEPGTANVEVKCFDLAANPYLAVGGVLAAGLAGLECLDDPRRAGAAVLPEPVGCDPASLDGSELARRGIRRLPTGLGEAVAAFEADEVLRDALGTELHATLVAVRRGEIELFAGADPAEIADRLRWRY</sequence>
<dbReference type="SUPFAM" id="SSF54368">
    <property type="entry name" value="Glutamine synthetase, N-terminal domain"/>
    <property type="match status" value="1"/>
</dbReference>
<evidence type="ECO:0000256" key="2">
    <source>
        <dbReference type="ARBA" id="ARBA00022598"/>
    </source>
</evidence>
<dbReference type="Proteomes" id="UP000179769">
    <property type="component" value="Unassembled WGS sequence"/>
</dbReference>
<keyword evidence="4" id="KW-0067">ATP-binding</keyword>
<evidence type="ECO:0000259" key="9">
    <source>
        <dbReference type="PROSITE" id="PS51987"/>
    </source>
</evidence>
<feature type="domain" description="GS beta-grasp" evidence="8">
    <location>
        <begin position="16"/>
        <end position="108"/>
    </location>
</feature>
<dbReference type="InterPro" id="IPR008146">
    <property type="entry name" value="Gln_synth_cat_dom"/>
</dbReference>
<dbReference type="Pfam" id="PF00120">
    <property type="entry name" value="Gln-synt_C"/>
    <property type="match status" value="2"/>
</dbReference>
<feature type="region of interest" description="Disordered" evidence="7">
    <location>
        <begin position="250"/>
        <end position="290"/>
    </location>
</feature>
<evidence type="ECO:0000256" key="3">
    <source>
        <dbReference type="ARBA" id="ARBA00022741"/>
    </source>
</evidence>
<comment type="caution">
    <text evidence="10">The sequence shown here is derived from an EMBL/GenBank/DDBJ whole genome shotgun (WGS) entry which is preliminary data.</text>
</comment>
<keyword evidence="11" id="KW-1185">Reference proteome</keyword>
<proteinExistence type="inferred from homology"/>
<dbReference type="GO" id="GO:0006542">
    <property type="term" value="P:glutamine biosynthetic process"/>
    <property type="evidence" value="ECO:0007669"/>
    <property type="project" value="InterPro"/>
</dbReference>
<dbReference type="PANTHER" id="PTHR43785:SF12">
    <property type="entry name" value="TYPE-1 GLUTAMINE SYNTHETASE 2"/>
    <property type="match status" value="1"/>
</dbReference>
<dbReference type="SMART" id="SM01230">
    <property type="entry name" value="Gln-synt_C"/>
    <property type="match status" value="1"/>
</dbReference>
<feature type="compositionally biased region" description="Basic and acidic residues" evidence="7">
    <location>
        <begin position="253"/>
        <end position="277"/>
    </location>
</feature>
<evidence type="ECO:0000313" key="10">
    <source>
        <dbReference type="EMBL" id="OHV27495.1"/>
    </source>
</evidence>
<dbReference type="GO" id="GO:0005524">
    <property type="term" value="F:ATP binding"/>
    <property type="evidence" value="ECO:0007669"/>
    <property type="project" value="UniProtKB-KW"/>
</dbReference>
<dbReference type="Gene3D" id="3.10.20.70">
    <property type="entry name" value="Glutamine synthetase, N-terminal domain"/>
    <property type="match status" value="1"/>
</dbReference>
<dbReference type="RefSeq" id="WP_071064846.1">
    <property type="nucleotide sequence ID" value="NZ_MAXA01000222.1"/>
</dbReference>
<dbReference type="InterPro" id="IPR008147">
    <property type="entry name" value="Gln_synt_N"/>
</dbReference>
<feature type="domain" description="GS catalytic" evidence="9">
    <location>
        <begin position="115"/>
        <end position="483"/>
    </location>
</feature>
<organism evidence="10 11">
    <name type="scientific">Parafrankia soli</name>
    <dbReference type="NCBI Taxonomy" id="2599596"/>
    <lineage>
        <taxon>Bacteria</taxon>
        <taxon>Bacillati</taxon>
        <taxon>Actinomycetota</taxon>
        <taxon>Actinomycetes</taxon>
        <taxon>Frankiales</taxon>
        <taxon>Frankiaceae</taxon>
        <taxon>Parafrankia</taxon>
    </lineage>
</organism>
<evidence type="ECO:0000259" key="8">
    <source>
        <dbReference type="PROSITE" id="PS51986"/>
    </source>
</evidence>
<dbReference type="InterPro" id="IPR036651">
    <property type="entry name" value="Gln_synt_N_sf"/>
</dbReference>
<keyword evidence="3" id="KW-0547">Nucleotide-binding</keyword>
<dbReference type="EMBL" id="MAXA01000222">
    <property type="protein sequence ID" value="OHV27495.1"/>
    <property type="molecule type" value="Genomic_DNA"/>
</dbReference>
<dbReference type="GO" id="GO:0004356">
    <property type="term" value="F:glutamine synthetase activity"/>
    <property type="evidence" value="ECO:0007669"/>
    <property type="project" value="InterPro"/>
</dbReference>
<dbReference type="Gene3D" id="3.30.590.10">
    <property type="entry name" value="Glutamine synthetase/guanido kinase, catalytic domain"/>
    <property type="match status" value="1"/>
</dbReference>
<protein>
    <submittedName>
        <fullName evidence="10">Glutamine synthetase</fullName>
    </submittedName>
</protein>
<dbReference type="InterPro" id="IPR014746">
    <property type="entry name" value="Gln_synth/guanido_kin_cat_dom"/>
</dbReference>
<evidence type="ECO:0000256" key="1">
    <source>
        <dbReference type="ARBA" id="ARBA00009897"/>
    </source>
</evidence>
<evidence type="ECO:0000256" key="5">
    <source>
        <dbReference type="PROSITE-ProRule" id="PRU01330"/>
    </source>
</evidence>
<evidence type="ECO:0000256" key="7">
    <source>
        <dbReference type="SAM" id="MobiDB-lite"/>
    </source>
</evidence>
<dbReference type="AlphaFoldDB" id="A0A1S1Q2S7"/>
<reference evidence="11" key="1">
    <citation type="submission" date="2016-07" db="EMBL/GenBank/DDBJ databases">
        <title>Frankia sp. NRRL B-16219 Genome sequencing.</title>
        <authorList>
            <person name="Ghodhbane-Gtari F."/>
            <person name="Swanson E."/>
            <person name="Gueddou A."/>
            <person name="Louati M."/>
            <person name="Nouioui I."/>
            <person name="Hezbri K."/>
            <person name="Abebe-Akele F."/>
            <person name="Simpson S."/>
            <person name="Morris K."/>
            <person name="Thomas K."/>
            <person name="Gtari M."/>
            <person name="Tisa L.S."/>
        </authorList>
    </citation>
    <scope>NUCLEOTIDE SEQUENCE [LARGE SCALE GENOMIC DNA]</scope>
    <source>
        <strain evidence="11">NRRL B-16219</strain>
    </source>
</reference>
<evidence type="ECO:0000313" key="11">
    <source>
        <dbReference type="Proteomes" id="UP000179769"/>
    </source>
</evidence>
<name>A0A1S1Q2S7_9ACTN</name>
<dbReference type="PROSITE" id="PS51987">
    <property type="entry name" value="GS_CATALYTIC"/>
    <property type="match status" value="1"/>
</dbReference>